<feature type="domain" description="Dihydroneopterin aldolase/epimerase" evidence="7">
    <location>
        <begin position="4"/>
        <end position="119"/>
    </location>
</feature>
<comment type="caution">
    <text evidence="8">The sequence shown here is derived from an EMBL/GenBank/DDBJ whole genome shotgun (WGS) entry which is preliminary data.</text>
</comment>
<evidence type="ECO:0000259" key="7">
    <source>
        <dbReference type="SMART" id="SM00905"/>
    </source>
</evidence>
<dbReference type="Pfam" id="PF02152">
    <property type="entry name" value="FolB"/>
    <property type="match status" value="1"/>
</dbReference>
<evidence type="ECO:0000313" key="9">
    <source>
        <dbReference type="Proteomes" id="UP000680132"/>
    </source>
</evidence>
<dbReference type="InterPro" id="IPR006157">
    <property type="entry name" value="FolB_dom"/>
</dbReference>
<accession>A0A939QP20</accession>
<dbReference type="PANTHER" id="PTHR42844:SF1">
    <property type="entry name" value="DIHYDRONEOPTERIN ALDOLASE 1-RELATED"/>
    <property type="match status" value="1"/>
</dbReference>
<evidence type="ECO:0000256" key="5">
    <source>
        <dbReference type="ARBA" id="ARBA00023239"/>
    </source>
</evidence>
<dbReference type="InterPro" id="IPR043133">
    <property type="entry name" value="GTP-CH-I_C/QueF"/>
</dbReference>
<dbReference type="CDD" id="cd00534">
    <property type="entry name" value="DHNA_DHNTPE"/>
    <property type="match status" value="1"/>
</dbReference>
<sequence>MMQIALKGLRVFGHHGVFDFERQNGQEFVIDVDLTLTDEAAARAAATDDVAETVHYGEMAEQIAAIVAGEPVNLIETLAKRISDALTEDPKIASAGVTVHKPHAPIPLQFEDVSVTWTAVRYDVPDESELA</sequence>
<comment type="function">
    <text evidence="6">Catalyzes the conversion of 7,8-dihydroneopterin to 6-hydroxymethyl-7,8-dihydropterin.</text>
</comment>
<dbReference type="Gene3D" id="3.30.1130.10">
    <property type="match status" value="1"/>
</dbReference>
<dbReference type="EMBL" id="JAGFOA010000002">
    <property type="protein sequence ID" value="MBO3662931.1"/>
    <property type="molecule type" value="Genomic_DNA"/>
</dbReference>
<keyword evidence="5 6" id="KW-0456">Lyase</keyword>
<dbReference type="GO" id="GO:0004150">
    <property type="term" value="F:dihydroneopterin aldolase activity"/>
    <property type="evidence" value="ECO:0007669"/>
    <property type="project" value="UniProtKB-UniRule"/>
</dbReference>
<comment type="catalytic activity">
    <reaction evidence="1 6">
        <text>7,8-dihydroneopterin = 6-hydroxymethyl-7,8-dihydropterin + glycolaldehyde</text>
        <dbReference type="Rhea" id="RHEA:10540"/>
        <dbReference type="ChEBI" id="CHEBI:17001"/>
        <dbReference type="ChEBI" id="CHEBI:17071"/>
        <dbReference type="ChEBI" id="CHEBI:44841"/>
        <dbReference type="EC" id="4.1.2.25"/>
    </reaction>
</comment>
<dbReference type="SMART" id="SM00905">
    <property type="entry name" value="FolB"/>
    <property type="match status" value="1"/>
</dbReference>
<protein>
    <recommendedName>
        <fullName evidence="6">7,8-dihydroneopterin aldolase</fullName>
        <ecNumber evidence="6">4.1.2.25</ecNumber>
    </recommendedName>
</protein>
<gene>
    <name evidence="8" type="primary">folB</name>
    <name evidence="8" type="ORF">J5V96_05320</name>
</gene>
<dbReference type="NCBIfam" id="TIGR00526">
    <property type="entry name" value="folB_dom"/>
    <property type="match status" value="1"/>
</dbReference>
<dbReference type="GO" id="GO:0046656">
    <property type="term" value="P:folic acid biosynthetic process"/>
    <property type="evidence" value="ECO:0007669"/>
    <property type="project" value="UniProtKB-UniRule"/>
</dbReference>
<dbReference type="GO" id="GO:0005737">
    <property type="term" value="C:cytoplasm"/>
    <property type="evidence" value="ECO:0007669"/>
    <property type="project" value="TreeGrafter"/>
</dbReference>
<evidence type="ECO:0000256" key="3">
    <source>
        <dbReference type="ARBA" id="ARBA00005708"/>
    </source>
</evidence>
<keyword evidence="4 6" id="KW-0289">Folate biosynthesis</keyword>
<keyword evidence="9" id="KW-1185">Reference proteome</keyword>
<evidence type="ECO:0000313" key="8">
    <source>
        <dbReference type="EMBL" id="MBO3662931.1"/>
    </source>
</evidence>
<comment type="similarity">
    <text evidence="3 6">Belongs to the DHNA family.</text>
</comment>
<dbReference type="NCBIfam" id="TIGR00525">
    <property type="entry name" value="folB"/>
    <property type="match status" value="1"/>
</dbReference>
<dbReference type="InterPro" id="IPR006156">
    <property type="entry name" value="Dihydroneopterin_aldolase"/>
</dbReference>
<evidence type="ECO:0000256" key="2">
    <source>
        <dbReference type="ARBA" id="ARBA00005013"/>
    </source>
</evidence>
<dbReference type="EC" id="4.1.2.25" evidence="6"/>
<evidence type="ECO:0000256" key="4">
    <source>
        <dbReference type="ARBA" id="ARBA00022909"/>
    </source>
</evidence>
<name>A0A939QP20_9MICO</name>
<dbReference type="Proteomes" id="UP000680132">
    <property type="component" value="Unassembled WGS sequence"/>
</dbReference>
<evidence type="ECO:0000256" key="1">
    <source>
        <dbReference type="ARBA" id="ARBA00001353"/>
    </source>
</evidence>
<dbReference type="GO" id="GO:0046654">
    <property type="term" value="P:tetrahydrofolate biosynthetic process"/>
    <property type="evidence" value="ECO:0007669"/>
    <property type="project" value="UniProtKB-UniRule"/>
</dbReference>
<dbReference type="SUPFAM" id="SSF55620">
    <property type="entry name" value="Tetrahydrobiopterin biosynthesis enzymes-like"/>
    <property type="match status" value="1"/>
</dbReference>
<reference evidence="8" key="1">
    <citation type="submission" date="2021-03" db="EMBL/GenBank/DDBJ databases">
        <title>Microbacterium sp. nov., a novel actinobacterium isolated from cow dung.</title>
        <authorList>
            <person name="Zhang L."/>
        </authorList>
    </citation>
    <scope>NUCLEOTIDE SEQUENCE</scope>
    <source>
        <strain evidence="8">NEAU-LLB</strain>
    </source>
</reference>
<comment type="pathway">
    <text evidence="2 6">Cofactor biosynthesis; tetrahydrofolate biosynthesis; 2-amino-4-hydroxy-6-hydroxymethyl-7,8-dihydropteridine diphosphate from 7,8-dihydroneopterin triphosphate: step 3/4.</text>
</comment>
<dbReference type="PANTHER" id="PTHR42844">
    <property type="entry name" value="DIHYDRONEOPTERIN ALDOLASE 1-RELATED"/>
    <property type="match status" value="1"/>
</dbReference>
<proteinExistence type="inferred from homology"/>
<dbReference type="AlphaFoldDB" id="A0A939QP20"/>
<evidence type="ECO:0000256" key="6">
    <source>
        <dbReference type="RuleBase" id="RU362079"/>
    </source>
</evidence>
<organism evidence="8 9">
    <name type="scientific">Microbacterium stercoris</name>
    <dbReference type="NCBI Taxonomy" id="2820289"/>
    <lineage>
        <taxon>Bacteria</taxon>
        <taxon>Bacillati</taxon>
        <taxon>Actinomycetota</taxon>
        <taxon>Actinomycetes</taxon>
        <taxon>Micrococcales</taxon>
        <taxon>Microbacteriaceae</taxon>
        <taxon>Microbacterium</taxon>
    </lineage>
</organism>